<accession>A0A6D2JY21</accession>
<dbReference type="FunFam" id="3.30.70.270:FF:000003">
    <property type="entry name" value="Transposon Ty3-G Gag-Pol polyprotein"/>
    <property type="match status" value="1"/>
</dbReference>
<dbReference type="FunFam" id="3.30.70.270:FF:000020">
    <property type="entry name" value="Transposon Tf2-6 polyprotein-like Protein"/>
    <property type="match status" value="1"/>
</dbReference>
<dbReference type="PANTHER" id="PTHR33064">
    <property type="entry name" value="POL PROTEIN"/>
    <property type="match status" value="1"/>
</dbReference>
<proteinExistence type="predicted"/>
<dbReference type="CDD" id="cd01647">
    <property type="entry name" value="RT_LTR"/>
    <property type="match status" value="1"/>
</dbReference>
<feature type="domain" description="Reverse transcriptase" evidence="1">
    <location>
        <begin position="1"/>
        <end position="98"/>
    </location>
</feature>
<dbReference type="AlphaFoldDB" id="A0A6D2JY21"/>
<dbReference type="Pfam" id="PF00078">
    <property type="entry name" value="RVT_1"/>
    <property type="match status" value="1"/>
</dbReference>
<dbReference type="PROSITE" id="PS50878">
    <property type="entry name" value="RT_POL"/>
    <property type="match status" value="1"/>
</dbReference>
<dbReference type="InterPro" id="IPR043502">
    <property type="entry name" value="DNA/RNA_pol_sf"/>
</dbReference>
<keyword evidence="3" id="KW-1185">Reference proteome</keyword>
<organism evidence="2 3">
    <name type="scientific">Microthlaspi erraticum</name>
    <dbReference type="NCBI Taxonomy" id="1685480"/>
    <lineage>
        <taxon>Eukaryota</taxon>
        <taxon>Viridiplantae</taxon>
        <taxon>Streptophyta</taxon>
        <taxon>Embryophyta</taxon>
        <taxon>Tracheophyta</taxon>
        <taxon>Spermatophyta</taxon>
        <taxon>Magnoliopsida</taxon>
        <taxon>eudicotyledons</taxon>
        <taxon>Gunneridae</taxon>
        <taxon>Pentapetalae</taxon>
        <taxon>rosids</taxon>
        <taxon>malvids</taxon>
        <taxon>Brassicales</taxon>
        <taxon>Brassicaceae</taxon>
        <taxon>Coluteocarpeae</taxon>
        <taxon>Microthlaspi</taxon>
    </lineage>
</organism>
<dbReference type="InterPro" id="IPR043128">
    <property type="entry name" value="Rev_trsase/Diguanyl_cyclase"/>
</dbReference>
<evidence type="ECO:0000313" key="3">
    <source>
        <dbReference type="Proteomes" id="UP000467841"/>
    </source>
</evidence>
<protein>
    <recommendedName>
        <fullName evidence="1">Reverse transcriptase domain-containing protein</fullName>
    </recommendedName>
</protein>
<dbReference type="OrthoDB" id="1099795at2759"/>
<dbReference type="EMBL" id="CACVBM020001353">
    <property type="protein sequence ID" value="CAA7046739.1"/>
    <property type="molecule type" value="Genomic_DNA"/>
</dbReference>
<dbReference type="InterPro" id="IPR000477">
    <property type="entry name" value="RT_dom"/>
</dbReference>
<dbReference type="PANTHER" id="PTHR33064:SF37">
    <property type="entry name" value="RIBONUCLEASE H"/>
    <property type="match status" value="1"/>
</dbReference>
<dbReference type="SUPFAM" id="SSF56672">
    <property type="entry name" value="DNA/RNA polymerases"/>
    <property type="match status" value="1"/>
</dbReference>
<reference evidence="2" key="1">
    <citation type="submission" date="2020-01" db="EMBL/GenBank/DDBJ databases">
        <authorList>
            <person name="Mishra B."/>
        </authorList>
    </citation>
    <scope>NUCLEOTIDE SEQUENCE [LARGE SCALE GENOMIC DNA]</scope>
</reference>
<dbReference type="Gene3D" id="3.30.70.270">
    <property type="match status" value="2"/>
</dbReference>
<dbReference type="InterPro" id="IPR051320">
    <property type="entry name" value="Viral_Replic_Matur_Polypro"/>
</dbReference>
<comment type="caution">
    <text evidence="2">The sequence shown here is derived from an EMBL/GenBank/DDBJ whole genome shotgun (WGS) entry which is preliminary data.</text>
</comment>
<evidence type="ECO:0000313" key="2">
    <source>
        <dbReference type="EMBL" id="CAA7046739.1"/>
    </source>
</evidence>
<sequence>MKTEFNTRYGQYEFEVMPFGLTNAPAAFMRLMNEVFHDYLDSFVIIFIDDILIYSKTKEEHQRHLKKVLERLRGQKLYAKFSKCCFWKREIGFLGHRISEQGVSADSEKIEVIKEWPTPTNATEVRSFLGLAAYYRKFVNGFSSIAKPMTKLTGKKEFPLYGVKKRREHSTNLRKH</sequence>
<name>A0A6D2JY21_9BRAS</name>
<dbReference type="Gene3D" id="3.10.10.10">
    <property type="entry name" value="HIV Type 1 Reverse Transcriptase, subunit A, domain 1"/>
    <property type="match status" value="1"/>
</dbReference>
<evidence type="ECO:0000259" key="1">
    <source>
        <dbReference type="PROSITE" id="PS50878"/>
    </source>
</evidence>
<gene>
    <name evidence="2" type="ORF">MERR_LOCUS33974</name>
</gene>
<dbReference type="Proteomes" id="UP000467841">
    <property type="component" value="Unassembled WGS sequence"/>
</dbReference>